<evidence type="ECO:0000313" key="1">
    <source>
        <dbReference type="EMBL" id="PDO09982.1"/>
    </source>
</evidence>
<dbReference type="Proteomes" id="UP000243688">
    <property type="component" value="Unassembled WGS sequence"/>
</dbReference>
<reference evidence="1 2" key="1">
    <citation type="submission" date="2016-12" db="EMBL/GenBank/DDBJ databases">
        <title>Candidatus Reconcilibacillus cellulovorans genome.</title>
        <authorList>
            <person name="Kolinko S."/>
            <person name="Wu Y.-W."/>
            <person name="Tachea F."/>
            <person name="Denzel E."/>
            <person name="Hiras J."/>
            <person name="Baecker N."/>
            <person name="Chan L.J."/>
            <person name="Eichorst S.A."/>
            <person name="Frey D."/>
            <person name="Adams P.D."/>
            <person name="Pray T."/>
            <person name="Tanjore D."/>
            <person name="Petzold C.J."/>
            <person name="Gladden J.M."/>
            <person name="Simmons B.A."/>
            <person name="Singer S.W."/>
        </authorList>
    </citation>
    <scope>NUCLEOTIDE SEQUENCE [LARGE SCALE GENOMIC DNA]</scope>
    <source>
        <strain evidence="1">JTherm</strain>
    </source>
</reference>
<gene>
    <name evidence="1" type="ORF">BLM47_09640</name>
</gene>
<dbReference type="InterPro" id="IPR019076">
    <property type="entry name" value="Spore_lipoprot_YhcN/YlaJ-like"/>
</dbReference>
<comment type="caution">
    <text evidence="1">The sequence shown here is derived from an EMBL/GenBank/DDBJ whole genome shotgun (WGS) entry which is preliminary data.</text>
</comment>
<dbReference type="Pfam" id="PF09580">
    <property type="entry name" value="Spore_YhcN_YlaJ"/>
    <property type="match status" value="1"/>
</dbReference>
<name>A0A2A6DZ69_9BACL</name>
<dbReference type="EMBL" id="MOXJ01000022">
    <property type="protein sequence ID" value="PDO09982.1"/>
    <property type="molecule type" value="Genomic_DNA"/>
</dbReference>
<protein>
    <recommendedName>
        <fullName evidence="3">YhcN/YlaJ family sporulation lipoprotein</fullName>
    </recommendedName>
</protein>
<organism evidence="1 2">
    <name type="scientific">Candidatus Reconcilbacillus cellulovorans</name>
    <dbReference type="NCBI Taxonomy" id="1906605"/>
    <lineage>
        <taxon>Bacteria</taxon>
        <taxon>Bacillati</taxon>
        <taxon>Bacillota</taxon>
        <taxon>Bacilli</taxon>
        <taxon>Bacillales</taxon>
        <taxon>Paenibacillaceae</taxon>
        <taxon>Candidatus Reconcilbacillus</taxon>
    </lineage>
</organism>
<dbReference type="AlphaFoldDB" id="A0A2A6DZ69"/>
<evidence type="ECO:0008006" key="3">
    <source>
        <dbReference type="Google" id="ProtNLM"/>
    </source>
</evidence>
<accession>A0A2A6DZ69</accession>
<sequence>MSVSACTWFPNRPGGTPRPQAVWPSPTAMLPVAPSPTVGPAALGDERFRVAQHVADRIAELPGVRQANVLVTPDFRAYVAVVVDSTPSSPSDRIEQRVADRVKAADPRIRDVFVSSNPEFVDRVNRYVEEARAGRPVAGFVEQLNEIVVRLFPNAVRPSPLPSPPRRGTVAP</sequence>
<proteinExistence type="predicted"/>
<evidence type="ECO:0000313" key="2">
    <source>
        <dbReference type="Proteomes" id="UP000243688"/>
    </source>
</evidence>